<dbReference type="Proteomes" id="UP000507470">
    <property type="component" value="Unassembled WGS sequence"/>
</dbReference>
<feature type="region of interest" description="Disordered" evidence="1">
    <location>
        <begin position="835"/>
        <end position="861"/>
    </location>
</feature>
<dbReference type="PANTHER" id="PTHR17695:SF11">
    <property type="entry name" value="SMALL SUBUNIT PROCESSOME COMPONENT 20 HOMOLOG"/>
    <property type="match status" value="1"/>
</dbReference>
<dbReference type="GO" id="GO:0030686">
    <property type="term" value="C:90S preribosome"/>
    <property type="evidence" value="ECO:0007669"/>
    <property type="project" value="TreeGrafter"/>
</dbReference>
<dbReference type="Pfam" id="PF23099">
    <property type="entry name" value="UTP20_C"/>
    <property type="match status" value="1"/>
</dbReference>
<evidence type="ECO:0000259" key="2">
    <source>
        <dbReference type="Pfam" id="PF07539"/>
    </source>
</evidence>
<organism evidence="5 6">
    <name type="scientific">Mytilus coruscus</name>
    <name type="common">Sea mussel</name>
    <dbReference type="NCBI Taxonomy" id="42192"/>
    <lineage>
        <taxon>Eukaryota</taxon>
        <taxon>Metazoa</taxon>
        <taxon>Spiralia</taxon>
        <taxon>Lophotrochozoa</taxon>
        <taxon>Mollusca</taxon>
        <taxon>Bivalvia</taxon>
        <taxon>Autobranchia</taxon>
        <taxon>Pteriomorphia</taxon>
        <taxon>Mytilida</taxon>
        <taxon>Mytiloidea</taxon>
        <taxon>Mytilidae</taxon>
        <taxon>Mytilinae</taxon>
        <taxon>Mytilus</taxon>
    </lineage>
</organism>
<feature type="compositionally biased region" description="Acidic residues" evidence="1">
    <location>
        <begin position="840"/>
        <end position="849"/>
    </location>
</feature>
<evidence type="ECO:0000313" key="6">
    <source>
        <dbReference type="Proteomes" id="UP000507470"/>
    </source>
</evidence>
<dbReference type="Pfam" id="PF07539">
    <property type="entry name" value="UTP20_N"/>
    <property type="match status" value="1"/>
</dbReference>
<dbReference type="GO" id="GO:0032040">
    <property type="term" value="C:small-subunit processome"/>
    <property type="evidence" value="ECO:0007669"/>
    <property type="project" value="TreeGrafter"/>
</dbReference>
<dbReference type="Gene3D" id="1.25.10.10">
    <property type="entry name" value="Leucine-rich Repeat Variant"/>
    <property type="match status" value="2"/>
</dbReference>
<dbReference type="EMBL" id="CACVKT020000934">
    <property type="protein sequence ID" value="CAC5364096.1"/>
    <property type="molecule type" value="Genomic_DNA"/>
</dbReference>
<feature type="region of interest" description="Disordered" evidence="1">
    <location>
        <begin position="1946"/>
        <end position="1981"/>
    </location>
</feature>
<keyword evidence="6" id="KW-1185">Reference proteome</keyword>
<evidence type="ECO:0000256" key="1">
    <source>
        <dbReference type="SAM" id="MobiDB-lite"/>
    </source>
</evidence>
<sequence length="2630" mass="302755">MGKSSHHQTENKFKFQTFSERIAKVDIDVIHRVVHHDDTPEENLTYFGEAIEKWTELNCTKHYGNYEISNQVQTFAQLVHHKDDIVAGLTKHLQVPNSLALDAFLDLTVQLSRDLQRDFVVYFPQFFQLLVGLLVGQDVDLLEQVFTALAYLFKYLWRYLVKDIQQVYGYFSELLSGTHREYIRNFAAESFAFLMRKAKNPSELFDFMFQTLEEHSDRAEGTGRLLFEMIKGVKGQMHSCIDTVLPLMLSKLGPVRKNMKKSELPLDLVTRSVSYMFTCLCQYINKEHALTVWNIVLSCATTISTSCSNVPKKKQNLLTSYLTKILKLADQIVNYKSGLLVTDPDKIAKTLIEILKEPSQGQEIDETTIQLVTSLLLVSHTSLLVENSVKLISQVMKKKVPCDMVYTFFKALLDLPLFEKNVLPALIAYTESVVKEGKERDKTLYLLTHIVLRKVPLLQNGAELEHYSGYMIDYGKDRTSVVQYLSDMLMDSSTELPRLWSILVCLPHIRPLVNKDQLIKVILKKLDQLCCATENLTEDQLYFIYQIVLCLLKLQLDGEIFDWIPAERIKAQISLYSNNVHILRAADLYFTQAVIDNKEDVLTEDRLLQIYSFLQSNISSPYSQIRQLSLRILTHFDIRLPSVENSSDQMGVFRICLEAEDTSLSVQTYRERQMFLQKLEFTTVQYQIPIGPFTQVPLRYLLGCLFLNFKYLWEPVQKLIATHAQGLNKEDFWNLYLNHLRTHSRPENISNSSDSSLEQDDIEDIFSSQKLSLCVHEDIDYNNFRIQMWKTMQLFPQLCESKSRDVVPLLLQFLQEEYYAVDDIFARSQNLLKDKPVDDDKMEDDETEEKTEKELKGEKKKSRKHVTSTLLSQLQLLSLFTNPKSLYKEAELRNIYMELLQHKNGEIQRVVFKCIMTYKPQYLVPYRENFERLLDDKSFKNEIVAFSLDAESSVVREEHREELMPVLMRILYGKMLSKTGKDSSGKSKSNFRRTIVFRFIMGCQSKEICVFLDMVFSSFQSYVSEDPLNLVQNIIANIDLSSVTPMRKMSGCLHSVELVISKLSHRMEDYLDSLLKILLGVLATSMTCLERRDDMSPTVVSLLKNIRNMGICTITQFFEEFINYKFTEREIEAVFTVAVWPQLSKLTYEGIHQPTPLMKLFNLWSQHSRYYLLLVKLKGDDNTNYPLFNIFKLLNVQEASFDIKQYIVQIVYNLLVSEEDTPPLAVGSSFCGNLKEDIQDDIHLGMKLLVPHVPAILSHIQSTVIGVKLKDKHLSKELEILSRLSEFVTDQSQCYTLVTLLLPFLSEGLYRSQKVENDILKSVRNLLKIVDNKQDFYRSICNLCGHIQSRQGRTLICSILEVISSGDEKMEKIASVVTELNSWDPKRVEEPDYLRRLAGFREVNSTIKSMTSLDTQFLHAVLVNCCFFIKMVDDLSLRDNATNCLVTMVTQFSSIEYDQDAYRDIIAQSLVPEIKKGVKNKDENIRHEFILLLSKLVEAFPKNPMFTDLGLLKEKDIEADFFENIRHIQTHRKSRALRKMVKLIQSTPVKKEIIVSYLLPITEAFLLDEKYSKVQSVLDVAVEALGALCNLLPWQQYSGHLKFYLAMMQKRLDKNKYFVKIIVVILDAFHFDLRNSEYAEKGVPQPVETNTEVNTEDDYKVEDIPPDFSENDDTVSSDRVVCSVAMATRIHLAISKAFIPKLQRILTERIKSDEEHKMAGQSLYPEDTEILRVPLALAMVKLLQNLPQKTLEQSLPGILLKVCNFLKSRARDIRVTARDTLVKISLSLGPRYFPYILSELRGALRRGYQLHVLGFTLHALLRHMSSVIKPGELDFCRASLQQVFHEELFGMVAEEKNVDAIKGKVFEAKTMKSYDSYQILGKFIGMSSLSGLLQPLKQVLDSTQSLKSTKKIQEALRKISLGLIDNAGMDVEKTMIFIHSLITSQEEKPSSEKKPEGKKSLRPPSCLLLPPKPAYGGGKPKPNKKTNIHVLVEFGLEILYLLLKRSKLTHQNPDHLKLIDPFISIIKNNLQSKHIRVNILCLRCLGWLLKFPLRSMKTSVKKIAQGLFVLLKNYASVGTAKGDNFELVSLLFKTVTVLVRDVQYYDIDQNQLQVLLTFCEEDLYDHNRQSTAFSLFKAILSRKLHTEQIELIVQKIRDMSITADSAHIRRECRQIVSQYLMDYPQGGAIASHLEYFVTQLSYSIDTGRESALEMLATIFSTFPQVMLVKYSGLFFIPMSAALVNDTSPKCKKLTALAIKSLLQKVDIKTRNNLFLICAKWLSEEKITLQTLGAQTCGLFVEVETTKFTSRLSTVLPLIQKELEKYGHEDCLEENEEMDHLIFSLLNLLTKICQECNVIRDQQFTEQLNIIWGNVKSLLPYPHNWIRTTSAQLFGLLFAAWNPEDILKKSTKKSEYLQIDTMKKLEYLSGDFVSQLQSHYLNPELADQVIKNMVFITKVTKHLPEDNEQRLSIPWLVRKMVREANHEVVSNTTTTSKRNSVFKWIAAMSIDMGADMLGSVLHIFLPSIQRETVDSSPNSDPELKRLAIEVMDIIKQIVGIDKFTTVYAEVMKKRSINKETRKRKQAVTAVTHPEVAARRKLKKNLNKREAKKRKIEDFRVSKKIKRKKLQK</sequence>
<dbReference type="PANTHER" id="PTHR17695">
    <property type="entry name" value="SMALL SUBUNIT PROCESSOME COMPONENT 20 HOMOLOG"/>
    <property type="match status" value="1"/>
</dbReference>
<dbReference type="InterPro" id="IPR011430">
    <property type="entry name" value="UTP20_N"/>
</dbReference>
<dbReference type="InterPro" id="IPR052575">
    <property type="entry name" value="SSU_processome_comp_20"/>
</dbReference>
<dbReference type="InterPro" id="IPR011989">
    <property type="entry name" value="ARM-like"/>
</dbReference>
<name>A0A6J8ABI9_MYTCO</name>
<feature type="region of interest" description="Disordered" evidence="1">
    <location>
        <begin position="2581"/>
        <end position="2611"/>
    </location>
</feature>
<gene>
    <name evidence="5" type="ORF">MCOR_5269</name>
</gene>
<dbReference type="InterPro" id="IPR016024">
    <property type="entry name" value="ARM-type_fold"/>
</dbReference>
<feature type="domain" description="U3 small nucleolar RNA-associated protein 20 C-terminal" evidence="4">
    <location>
        <begin position="2290"/>
        <end position="2615"/>
    </location>
</feature>
<accession>A0A6J8ABI9</accession>
<feature type="domain" description="U3 small nucleolar RNA-associated protein 20 N-terminal" evidence="2">
    <location>
        <begin position="867"/>
        <end position="1481"/>
    </location>
</feature>
<evidence type="ECO:0000259" key="4">
    <source>
        <dbReference type="Pfam" id="PF23099"/>
    </source>
</evidence>
<feature type="compositionally biased region" description="Basic and acidic residues" evidence="1">
    <location>
        <begin position="1946"/>
        <end position="1959"/>
    </location>
</feature>
<dbReference type="InterPro" id="IPR046523">
    <property type="entry name" value="UTP20_dom"/>
</dbReference>
<dbReference type="Pfam" id="PF20416">
    <property type="entry name" value="UTP20"/>
    <property type="match status" value="1"/>
</dbReference>
<proteinExistence type="predicted"/>
<dbReference type="InterPro" id="IPR057525">
    <property type="entry name" value="UTP20_C"/>
</dbReference>
<evidence type="ECO:0000313" key="5">
    <source>
        <dbReference type="EMBL" id="CAC5364096.1"/>
    </source>
</evidence>
<feature type="compositionally biased region" description="Basic residues" evidence="1">
    <location>
        <begin position="2597"/>
        <end position="2611"/>
    </location>
</feature>
<dbReference type="SUPFAM" id="SSF48371">
    <property type="entry name" value="ARM repeat"/>
    <property type="match status" value="3"/>
</dbReference>
<dbReference type="OrthoDB" id="360653at2759"/>
<reference evidence="5 6" key="1">
    <citation type="submission" date="2020-06" db="EMBL/GenBank/DDBJ databases">
        <authorList>
            <person name="Li R."/>
            <person name="Bekaert M."/>
        </authorList>
    </citation>
    <scope>NUCLEOTIDE SEQUENCE [LARGE SCALE GENOMIC DNA]</scope>
    <source>
        <strain evidence="6">wild</strain>
    </source>
</reference>
<feature type="domain" description="U3 small nucleolar RNA-associated protein 20" evidence="3">
    <location>
        <begin position="1726"/>
        <end position="1942"/>
    </location>
</feature>
<evidence type="ECO:0000259" key="3">
    <source>
        <dbReference type="Pfam" id="PF20416"/>
    </source>
</evidence>
<protein>
    <submittedName>
        <fullName evidence="5">UTP20</fullName>
    </submittedName>
</protein>